<gene>
    <name evidence="4" type="ORF">ATHL_03230</name>
    <name evidence="5" type="ORF">DEQ80_03165</name>
</gene>
<evidence type="ECO:0000313" key="5">
    <source>
        <dbReference type="EMBL" id="HCE16837.1"/>
    </source>
</evidence>
<evidence type="ECO:0000259" key="2">
    <source>
        <dbReference type="Pfam" id="PF19973"/>
    </source>
</evidence>
<organism evidence="5 7">
    <name type="scientific">Anaerolinea thermolimosa</name>
    <dbReference type="NCBI Taxonomy" id="229919"/>
    <lineage>
        <taxon>Bacteria</taxon>
        <taxon>Bacillati</taxon>
        <taxon>Chloroflexota</taxon>
        <taxon>Anaerolineae</taxon>
        <taxon>Anaerolineales</taxon>
        <taxon>Anaerolineaceae</taxon>
        <taxon>Anaerolinea</taxon>
    </lineage>
</organism>
<evidence type="ECO:0000313" key="7">
    <source>
        <dbReference type="Proteomes" id="UP000264141"/>
    </source>
</evidence>
<dbReference type="InterPro" id="IPR024983">
    <property type="entry name" value="CHAT_dom"/>
</dbReference>
<evidence type="ECO:0000259" key="1">
    <source>
        <dbReference type="Pfam" id="PF12770"/>
    </source>
</evidence>
<dbReference type="InterPro" id="IPR045543">
    <property type="entry name" value="TCAD7"/>
</dbReference>
<evidence type="ECO:0000313" key="4">
    <source>
        <dbReference type="EMBL" id="GAP08328.1"/>
    </source>
</evidence>
<feature type="domain" description="CHAT" evidence="1">
    <location>
        <begin position="436"/>
        <end position="598"/>
    </location>
</feature>
<sequence>MQSARELSRDDFILLEGNWSVRFSLALLEAGQSVAVVVHRLQGDQDYYYLYTRHEAEDFLRTAPPEMPVEVVLDLHEWRASPVLGAGEATTGNQPAVVLEDGRPVGYVHPLAGALRAEILEGGRPRGARLLQRYLKADFPASLALGTRAVLRVKLSRRRGRPGGPGLEVEQPAGSVLDVIVQARRGLEVEGEPRGRLVVGSPDEYLPLRFTLRAIEPGEGDLRVIVFREGAVIGYLRLNPQVVPAPAEAPPGGERVQFGQPLAEVQVETPDLSLHIEETRDGTGRSGFVMYLSASDTSLNLNLKKYGPVLFQSEPGAFFSDFYRKIEGLPLTSVDEQSRASRELEGWGVFLFEHLFPSEVQELLWSLRERIRTVFIQSAEPWVPWELCRLTGMEHGRKTEGAFFCEAFEMTRWLPGTGIKPALHLSRLAVVVPASSGLPYSAAELQFLLSLAGNGRQVEPIPARYLDLFKAFSTGSYDGWHFSGHGAARGKDPNQAEMILDEQETLTPIRLSGEAANLGRTSPLVFLNACQIGQGGISLTDAGGWARQFLAAGAGAFIGAHWAIYDRTAYFFARELYPRLLGGLPVGRAVREARLAIKPAGDPTWLAYTVFAHPLARIAH</sequence>
<feature type="domain" description="DUF7363" evidence="3">
    <location>
        <begin position="137"/>
        <end position="237"/>
    </location>
</feature>
<reference evidence="4" key="1">
    <citation type="journal article" date="2015" name="Genome Announc.">
        <title>Draft Genome Sequences of Anaerolinea thermolimosa IMO-1, Bellilinea caldifistulae GOMI-1, Leptolinea tardivitalis YMTK-2, Levilinea saccharolytica KIBI-1, Longilinea arvoryzae KOME-1, Previously Described as Members of the Class Anaerolineae (Chloroflexi).</title>
        <authorList>
            <person name="Matsuura N."/>
            <person name="Tourlousse M.D."/>
            <person name="Ohashi A."/>
            <person name="Hugenholtz P."/>
            <person name="Sekiguchi Y."/>
        </authorList>
    </citation>
    <scope>NUCLEOTIDE SEQUENCE</scope>
    <source>
        <strain evidence="4">IMO-1</strain>
    </source>
</reference>
<dbReference type="Proteomes" id="UP000264141">
    <property type="component" value="Unassembled WGS sequence"/>
</dbReference>
<reference evidence="6" key="2">
    <citation type="submission" date="2015-07" db="EMBL/GenBank/DDBJ databases">
        <title>Draft Genome Sequences of Anaerolinea thermolimosa IMO-1, Bellilinea caldifistulae GOMI-1, Leptolinea tardivitalis YMTK-2, Levilinea saccharolytica KIBI-1,Longilinea arvoryzae KOME-1, Previously Described as Members of the Anaerolineaceae (Chloroflexi).</title>
        <authorList>
            <person name="Sekiguchi Y."/>
            <person name="Ohashi A."/>
            <person name="Matsuura N."/>
            <person name="Tourlousse M.D."/>
        </authorList>
    </citation>
    <scope>NUCLEOTIDE SEQUENCE [LARGE SCALE GENOMIC DNA]</scope>
    <source>
        <strain evidence="6">IMO-1</strain>
    </source>
</reference>
<dbReference type="RefSeq" id="WP_062195847.1">
    <property type="nucleotide sequence ID" value="NZ_DF967966.1"/>
</dbReference>
<evidence type="ECO:0000259" key="3">
    <source>
        <dbReference type="Pfam" id="PF24063"/>
    </source>
</evidence>
<dbReference type="AlphaFoldDB" id="A0A3D1JF19"/>
<evidence type="ECO:0000313" key="6">
    <source>
        <dbReference type="Proteomes" id="UP000253922"/>
    </source>
</evidence>
<feature type="domain" description="Ternary complex associated" evidence="2">
    <location>
        <begin position="10"/>
        <end position="106"/>
    </location>
</feature>
<accession>A0A3D1JF19</accession>
<dbReference type="EMBL" id="DF967966">
    <property type="protein sequence ID" value="GAP08328.1"/>
    <property type="molecule type" value="Genomic_DNA"/>
</dbReference>
<dbReference type="InterPro" id="IPR055787">
    <property type="entry name" value="DUF7363"/>
</dbReference>
<name>A0A3D1JF19_9CHLR</name>
<keyword evidence="6" id="KW-1185">Reference proteome</keyword>
<dbReference type="OrthoDB" id="163530at2"/>
<dbReference type="Pfam" id="PF19973">
    <property type="entry name" value="TCAD7"/>
    <property type="match status" value="1"/>
</dbReference>
<dbReference type="Pfam" id="PF12770">
    <property type="entry name" value="CHAT"/>
    <property type="match status" value="1"/>
</dbReference>
<dbReference type="EMBL" id="DPBP01000014">
    <property type="protein sequence ID" value="HCE16837.1"/>
    <property type="molecule type" value="Genomic_DNA"/>
</dbReference>
<proteinExistence type="predicted"/>
<dbReference type="Proteomes" id="UP000253922">
    <property type="component" value="Unassembled WGS sequence"/>
</dbReference>
<dbReference type="STRING" id="229919.GCA_001050195_03169"/>
<reference evidence="5 7" key="3">
    <citation type="journal article" date="2018" name="Nat. Biotechnol.">
        <title>A standardized bacterial taxonomy based on genome phylogeny substantially revises the tree of life.</title>
        <authorList>
            <person name="Parks D.H."/>
            <person name="Chuvochina M."/>
            <person name="Waite D.W."/>
            <person name="Rinke C."/>
            <person name="Skarshewski A."/>
            <person name="Chaumeil P.A."/>
            <person name="Hugenholtz P."/>
        </authorList>
    </citation>
    <scope>NUCLEOTIDE SEQUENCE [LARGE SCALE GENOMIC DNA]</scope>
    <source>
        <strain evidence="5">UBA8781</strain>
    </source>
</reference>
<protein>
    <submittedName>
        <fullName evidence="5">CHAT domain-containing protein</fullName>
    </submittedName>
    <submittedName>
        <fullName evidence="4">Protein containing CHAT domain</fullName>
    </submittedName>
</protein>
<dbReference type="Pfam" id="PF24063">
    <property type="entry name" value="DUF7363"/>
    <property type="match status" value="1"/>
</dbReference>